<organism evidence="2 3">
    <name type="scientific">Panagrellus redivivus</name>
    <name type="common">Microworm</name>
    <dbReference type="NCBI Taxonomy" id="6233"/>
    <lineage>
        <taxon>Eukaryota</taxon>
        <taxon>Metazoa</taxon>
        <taxon>Ecdysozoa</taxon>
        <taxon>Nematoda</taxon>
        <taxon>Chromadorea</taxon>
        <taxon>Rhabditida</taxon>
        <taxon>Tylenchina</taxon>
        <taxon>Panagrolaimomorpha</taxon>
        <taxon>Panagrolaimoidea</taxon>
        <taxon>Panagrolaimidae</taxon>
        <taxon>Panagrellus</taxon>
    </lineage>
</organism>
<dbReference type="Proteomes" id="UP000492821">
    <property type="component" value="Unassembled WGS sequence"/>
</dbReference>
<evidence type="ECO:0000313" key="2">
    <source>
        <dbReference type="Proteomes" id="UP000492821"/>
    </source>
</evidence>
<evidence type="ECO:0000256" key="1">
    <source>
        <dbReference type="SAM" id="MobiDB-lite"/>
    </source>
</evidence>
<keyword evidence="2" id="KW-1185">Reference proteome</keyword>
<dbReference type="AlphaFoldDB" id="A0A7E4VU52"/>
<feature type="region of interest" description="Disordered" evidence="1">
    <location>
        <begin position="184"/>
        <end position="235"/>
    </location>
</feature>
<accession>A0A7E4VU52</accession>
<reference evidence="2" key="1">
    <citation type="journal article" date="2013" name="Genetics">
        <title>The draft genome and transcriptome of Panagrellus redivivus are shaped by the harsh demands of a free-living lifestyle.</title>
        <authorList>
            <person name="Srinivasan J."/>
            <person name="Dillman A.R."/>
            <person name="Macchietto M.G."/>
            <person name="Heikkinen L."/>
            <person name="Lakso M."/>
            <person name="Fracchia K.M."/>
            <person name="Antoshechkin I."/>
            <person name="Mortazavi A."/>
            <person name="Wong G."/>
            <person name="Sternberg P.W."/>
        </authorList>
    </citation>
    <scope>NUCLEOTIDE SEQUENCE [LARGE SCALE GENOMIC DNA]</scope>
    <source>
        <strain evidence="2">MT8872</strain>
    </source>
</reference>
<dbReference type="WBParaSite" id="Pan_g3388.t1">
    <property type="protein sequence ID" value="Pan_g3388.t1"/>
    <property type="gene ID" value="Pan_g3388"/>
</dbReference>
<proteinExistence type="predicted"/>
<protein>
    <submittedName>
        <fullName evidence="3">SWIM-type domain-containing protein</fullName>
    </submittedName>
</protein>
<feature type="compositionally biased region" description="Low complexity" evidence="1">
    <location>
        <begin position="184"/>
        <end position="194"/>
    </location>
</feature>
<sequence length="235" mass="26426">MVTSCLFRDGCQSRKKGRRRLSVQRVQIDLLMFSVIKGLTCFCGFCSKRRKTACGHISVVADPWQLFCGHRSPGHDFDWPQISRNTTTDKSYIITFTFLTPHEPHHIERTPMSETEVLPPRILTTPPSCQPINRISVQSSNGVRKLYAMLPLCTDRRAVYPDPTCLYPPDGNLRLIQSLNSDSAYYSHSSGSNGTKYASLPRSTLPKKPKKSSRQNTLPHKRTSNEKGPSGHAHA</sequence>
<evidence type="ECO:0000313" key="3">
    <source>
        <dbReference type="WBParaSite" id="Pan_g3388.t1"/>
    </source>
</evidence>
<name>A0A7E4VU52_PANRE</name>
<reference evidence="3" key="2">
    <citation type="submission" date="2020-10" db="UniProtKB">
        <authorList>
            <consortium name="WormBaseParasite"/>
        </authorList>
    </citation>
    <scope>IDENTIFICATION</scope>
</reference>